<dbReference type="InterPro" id="IPR026467">
    <property type="entry name" value="Ser/Gly_Cys_C_dom"/>
</dbReference>
<evidence type="ECO:0000313" key="2">
    <source>
        <dbReference type="EMBL" id="MFC4561402.1"/>
    </source>
</evidence>
<keyword evidence="1" id="KW-0812">Transmembrane</keyword>
<keyword evidence="1" id="KW-0472">Membrane</keyword>
<proteinExistence type="predicted"/>
<dbReference type="EMBL" id="JBHSFQ010000004">
    <property type="protein sequence ID" value="MFC4561402.1"/>
    <property type="molecule type" value="Genomic_DNA"/>
</dbReference>
<feature type="transmembrane region" description="Helical" evidence="1">
    <location>
        <begin position="175"/>
        <end position="198"/>
    </location>
</feature>
<protein>
    <submittedName>
        <fullName evidence="2">TIGR04222 domain-containing membrane protein</fullName>
    </submittedName>
</protein>
<evidence type="ECO:0000256" key="1">
    <source>
        <dbReference type="SAM" id="Phobius"/>
    </source>
</evidence>
<dbReference type="Proteomes" id="UP001595923">
    <property type="component" value="Unassembled WGS sequence"/>
</dbReference>
<reference evidence="3" key="1">
    <citation type="journal article" date="2019" name="Int. J. Syst. Evol. Microbiol.">
        <title>The Global Catalogue of Microorganisms (GCM) 10K type strain sequencing project: providing services to taxonomists for standard genome sequencing and annotation.</title>
        <authorList>
            <consortium name="The Broad Institute Genomics Platform"/>
            <consortium name="The Broad Institute Genome Sequencing Center for Infectious Disease"/>
            <person name="Wu L."/>
            <person name="Ma J."/>
        </authorList>
    </citation>
    <scope>NUCLEOTIDE SEQUENCE [LARGE SCALE GENOMIC DNA]</scope>
    <source>
        <strain evidence="3">XZYJ18</strain>
    </source>
</reference>
<organism evidence="2 3">
    <name type="scientific">Nocardiopsis mangrovi</name>
    <dbReference type="NCBI Taxonomy" id="1179818"/>
    <lineage>
        <taxon>Bacteria</taxon>
        <taxon>Bacillati</taxon>
        <taxon>Actinomycetota</taxon>
        <taxon>Actinomycetes</taxon>
        <taxon>Streptosporangiales</taxon>
        <taxon>Nocardiopsidaceae</taxon>
        <taxon>Nocardiopsis</taxon>
    </lineage>
</organism>
<gene>
    <name evidence="2" type="ORF">ACFO4E_06010</name>
</gene>
<name>A0ABV9DSK6_9ACTN</name>
<keyword evidence="3" id="KW-1185">Reference proteome</keyword>
<dbReference type="NCBIfam" id="TIGR04222">
    <property type="entry name" value="near_uncomplex"/>
    <property type="match status" value="1"/>
</dbReference>
<dbReference type="PROSITE" id="PS51257">
    <property type="entry name" value="PROKAR_LIPOPROTEIN"/>
    <property type="match status" value="1"/>
</dbReference>
<evidence type="ECO:0000313" key="3">
    <source>
        <dbReference type="Proteomes" id="UP001595923"/>
    </source>
</evidence>
<dbReference type="RefSeq" id="WP_378572023.1">
    <property type="nucleotide sequence ID" value="NZ_JBHSFQ010000004.1"/>
</dbReference>
<keyword evidence="1" id="KW-1133">Transmembrane helix</keyword>
<feature type="transmembrane region" description="Helical" evidence="1">
    <location>
        <begin position="15"/>
        <end position="37"/>
    </location>
</feature>
<feature type="transmembrane region" description="Helical" evidence="1">
    <location>
        <begin position="204"/>
        <end position="222"/>
    </location>
</feature>
<feature type="transmembrane region" description="Helical" evidence="1">
    <location>
        <begin position="254"/>
        <end position="273"/>
    </location>
</feature>
<feature type="transmembrane region" description="Helical" evidence="1">
    <location>
        <begin position="229"/>
        <end position="248"/>
    </location>
</feature>
<comment type="caution">
    <text evidence="2">The sequence shown here is derived from an EMBL/GenBank/DDBJ whole genome shotgun (WGS) entry which is preliminary data.</text>
</comment>
<sequence>MGGRRGGRLREGGTMVGAAVLGLTLCYAAIACCYAVTRLCHTRVRASGPLRPPVGPSELSPFELGMLAGGAQRLGEVALAELYLTGRAVAHGHGAVARPRHAENGPAPRPLSPAPFTRLLDARLPGDRTVPADQLVGAAAKGDPAVALLWRLRRLGLLFPPDRGRRTRALRRTAWLLQALIGAAGVVVGGCALVSAVLPPGGWSGLRPVLFGLLLLAYPFLLHLTDRCVGGMPGAVLAATAATAAAAPASATRTELLCALGLFGGWFALFGCYRLTGGGLGPRTLAGDAVLAEARTGSPGSDPVDAALRATALIGFRSLRRRPRGPRPSPDGGPREVRLVRSFAAACGRSVGGPGSGRGGAQP</sequence>
<accession>A0ABV9DSK6</accession>